<keyword evidence="1" id="KW-0732">Signal</keyword>
<protein>
    <submittedName>
        <fullName evidence="2">Uncharacterized protein</fullName>
    </submittedName>
</protein>
<organism evidence="2 3">
    <name type="scientific">[Empedobacter] haloabium</name>
    <dbReference type="NCBI Taxonomy" id="592317"/>
    <lineage>
        <taxon>Bacteria</taxon>
        <taxon>Pseudomonadati</taxon>
        <taxon>Pseudomonadota</taxon>
        <taxon>Betaproteobacteria</taxon>
        <taxon>Burkholderiales</taxon>
        <taxon>Oxalobacteraceae</taxon>
        <taxon>Telluria group</taxon>
        <taxon>Telluria group incertae sedis</taxon>
    </lineage>
</organism>
<reference evidence="2 3" key="1">
    <citation type="journal article" date="2019" name="Int. J. Syst. Evol. Microbiol.">
        <title>The Draft Whole-Genome Sequence of the Antibiotic Producer Empedobacter haloabium ATCC 31962 Provides Indications for Its Taxonomic Reclassification.</title>
        <authorList>
            <person name="Miess H."/>
            <person name="Arlt P."/>
            <person name="Apel A.K."/>
            <person name="Weber T."/>
            <person name="Nieselt K."/>
            <person name="Hanssen F."/>
            <person name="Czemmel S."/>
            <person name="Nahnsen S."/>
            <person name="Gross H."/>
        </authorList>
    </citation>
    <scope>NUCLEOTIDE SEQUENCE [LARGE SCALE GENOMIC DNA]</scope>
    <source>
        <strain evidence="2 3">ATCC 31962</strain>
    </source>
</reference>
<keyword evidence="3" id="KW-1185">Reference proteome</keyword>
<evidence type="ECO:0000313" key="2">
    <source>
        <dbReference type="EMBL" id="WUR15660.1"/>
    </source>
</evidence>
<name>A0ABZ1UTQ7_9BURK</name>
<proteinExistence type="predicted"/>
<feature type="chain" id="PRO_5045860132" evidence="1">
    <location>
        <begin position="21"/>
        <end position="98"/>
    </location>
</feature>
<feature type="signal peptide" evidence="1">
    <location>
        <begin position="1"/>
        <end position="20"/>
    </location>
</feature>
<dbReference type="EMBL" id="CP136508">
    <property type="protein sequence ID" value="WUR15660.1"/>
    <property type="molecule type" value="Genomic_DNA"/>
</dbReference>
<accession>A0ABZ1UTQ7</accession>
<dbReference type="Proteomes" id="UP000321323">
    <property type="component" value="Chromosome"/>
</dbReference>
<gene>
    <name evidence="2" type="ORF">E7V67_011325</name>
</gene>
<evidence type="ECO:0000256" key="1">
    <source>
        <dbReference type="SAM" id="SignalP"/>
    </source>
</evidence>
<evidence type="ECO:0000313" key="3">
    <source>
        <dbReference type="Proteomes" id="UP000321323"/>
    </source>
</evidence>
<sequence>MQKLIATGALLLAIAAPARAGLTAEENARVVDLIKNRYAPMGLTADEITILVRDLGNRLIGYHTNADGTVTFVYERRDGNVVVELGQVCTVRLAAPAR</sequence>